<dbReference type="InterPro" id="IPR030689">
    <property type="entry name" value="Cytochrome_b"/>
</dbReference>
<dbReference type="SUPFAM" id="SSF81342">
    <property type="entry name" value="Transmembrane di-heme cytochromes"/>
    <property type="match status" value="1"/>
</dbReference>
<proteinExistence type="inferred from homology"/>
<dbReference type="Proteomes" id="UP000738126">
    <property type="component" value="Unassembled WGS sequence"/>
</dbReference>
<comment type="subunit">
    <text evidence="3 14">The main subunits of complex b-c1 are: cytochrome b, cytochrome c1 and the Rieske protein.</text>
</comment>
<evidence type="ECO:0000256" key="12">
    <source>
        <dbReference type="ARBA" id="ARBA00023004"/>
    </source>
</evidence>
<feature type="transmembrane region" description="Helical" evidence="15">
    <location>
        <begin position="38"/>
        <end position="63"/>
    </location>
</feature>
<evidence type="ECO:0000313" key="18">
    <source>
        <dbReference type="EMBL" id="MBK1726588.1"/>
    </source>
</evidence>
<dbReference type="Gene3D" id="1.20.810.10">
    <property type="entry name" value="Cytochrome Bc1 Complex, Chain C"/>
    <property type="match status" value="1"/>
</dbReference>
<gene>
    <name evidence="18" type="ORF">CKO13_06025</name>
</gene>
<keyword evidence="5 14" id="KW-0813">Transport</keyword>
<evidence type="ECO:0000256" key="7">
    <source>
        <dbReference type="ARBA" id="ARBA00022660"/>
    </source>
</evidence>
<evidence type="ECO:0000259" key="17">
    <source>
        <dbReference type="PROSITE" id="PS51003"/>
    </source>
</evidence>
<keyword evidence="9" id="KW-0479">Metal-binding</keyword>
<accession>A0ABS1E4C0</accession>
<dbReference type="PANTHER" id="PTHR19271:SF16">
    <property type="entry name" value="CYTOCHROME B"/>
    <property type="match status" value="1"/>
</dbReference>
<evidence type="ECO:0000256" key="14">
    <source>
        <dbReference type="RuleBase" id="RU003385"/>
    </source>
</evidence>
<dbReference type="PROSITE" id="PS51003">
    <property type="entry name" value="CYTB_CTER"/>
    <property type="match status" value="1"/>
</dbReference>
<evidence type="ECO:0000313" key="19">
    <source>
        <dbReference type="Proteomes" id="UP000738126"/>
    </source>
</evidence>
<name>A0ABS1E4C0_9GAMM</name>
<dbReference type="Pfam" id="PF00033">
    <property type="entry name" value="Cytochrome_B"/>
    <property type="match status" value="1"/>
</dbReference>
<keyword evidence="6 14" id="KW-0349">Heme</keyword>
<feature type="transmembrane region" description="Helical" evidence="15">
    <location>
        <begin position="122"/>
        <end position="144"/>
    </location>
</feature>
<dbReference type="InterPro" id="IPR005798">
    <property type="entry name" value="Cyt_b/b6_C"/>
</dbReference>
<dbReference type="Pfam" id="PF00032">
    <property type="entry name" value="Cytochrom_B_C"/>
    <property type="match status" value="1"/>
</dbReference>
<feature type="transmembrane region" description="Helical" evidence="15">
    <location>
        <begin position="188"/>
        <end position="210"/>
    </location>
</feature>
<dbReference type="EMBL" id="NRSH01000052">
    <property type="protein sequence ID" value="MBK1726588.1"/>
    <property type="molecule type" value="Genomic_DNA"/>
</dbReference>
<comment type="cofactor">
    <cofactor evidence="14">
        <name>heme b</name>
        <dbReference type="ChEBI" id="CHEBI:60344"/>
    </cofactor>
    <text evidence="14">Binds 2 heme groups non-covalently.</text>
</comment>
<comment type="function">
    <text evidence="1 14">Component of the ubiquinol-cytochrome c reductase complex (complex III or cytochrome b-c1 complex), which is a respiratory chain that generates an electrochemical potential coupled to ATP synthesis.</text>
</comment>
<evidence type="ECO:0000256" key="15">
    <source>
        <dbReference type="SAM" id="Phobius"/>
    </source>
</evidence>
<evidence type="ECO:0000256" key="11">
    <source>
        <dbReference type="ARBA" id="ARBA00022989"/>
    </source>
</evidence>
<feature type="transmembrane region" description="Helical" evidence="15">
    <location>
        <begin position="313"/>
        <end position="331"/>
    </location>
</feature>
<dbReference type="InterPro" id="IPR048259">
    <property type="entry name" value="Cytochrome_b_N_euk/bac"/>
</dbReference>
<keyword evidence="12" id="KW-0408">Iron</keyword>
<dbReference type="PROSITE" id="PS51002">
    <property type="entry name" value="CYTB_NTER"/>
    <property type="match status" value="1"/>
</dbReference>
<evidence type="ECO:0000256" key="9">
    <source>
        <dbReference type="ARBA" id="ARBA00022723"/>
    </source>
</evidence>
<dbReference type="PIRSF" id="PIRSF038885">
    <property type="entry name" value="COB"/>
    <property type="match status" value="1"/>
</dbReference>
<dbReference type="InterPro" id="IPR016174">
    <property type="entry name" value="Di-haem_cyt_TM"/>
</dbReference>
<evidence type="ECO:0000256" key="6">
    <source>
        <dbReference type="ARBA" id="ARBA00022617"/>
    </source>
</evidence>
<evidence type="ECO:0000256" key="1">
    <source>
        <dbReference type="ARBA" id="ARBA00002444"/>
    </source>
</evidence>
<evidence type="ECO:0000259" key="16">
    <source>
        <dbReference type="PROSITE" id="PS51002"/>
    </source>
</evidence>
<dbReference type="CDD" id="cd00284">
    <property type="entry name" value="Cytochrome_b_N"/>
    <property type="match status" value="1"/>
</dbReference>
<dbReference type="InterPro" id="IPR005797">
    <property type="entry name" value="Cyt_b/b6_N"/>
</dbReference>
<keyword evidence="8 14" id="KW-0812">Transmembrane</keyword>
<keyword evidence="10 14" id="KW-0249">Electron transport</keyword>
<evidence type="ECO:0000256" key="13">
    <source>
        <dbReference type="ARBA" id="ARBA00023136"/>
    </source>
</evidence>
<evidence type="ECO:0000256" key="5">
    <source>
        <dbReference type="ARBA" id="ARBA00022448"/>
    </source>
</evidence>
<evidence type="ECO:0000256" key="3">
    <source>
        <dbReference type="ARBA" id="ARBA00011649"/>
    </source>
</evidence>
<keyword evidence="11 15" id="KW-1133">Transmembrane helix</keyword>
<comment type="similarity">
    <text evidence="14">Belongs to the cytochrome b family.</text>
</comment>
<organism evidence="18 19">
    <name type="scientific">Halorhodospira neutriphila</name>
    <dbReference type="NCBI Taxonomy" id="168379"/>
    <lineage>
        <taxon>Bacteria</taxon>
        <taxon>Pseudomonadati</taxon>
        <taxon>Pseudomonadota</taxon>
        <taxon>Gammaproteobacteria</taxon>
        <taxon>Chromatiales</taxon>
        <taxon>Ectothiorhodospiraceae</taxon>
        <taxon>Halorhodospira</taxon>
    </lineage>
</organism>
<evidence type="ECO:0000256" key="4">
    <source>
        <dbReference type="ARBA" id="ARBA00013531"/>
    </source>
</evidence>
<feature type="transmembrane region" description="Helical" evidence="15">
    <location>
        <begin position="151"/>
        <end position="168"/>
    </location>
</feature>
<feature type="domain" description="Cytochrome b/b6 C-terminal region profile" evidence="17">
    <location>
        <begin position="231"/>
        <end position="405"/>
    </location>
</feature>
<evidence type="ECO:0000256" key="2">
    <source>
        <dbReference type="ARBA" id="ARBA00004141"/>
    </source>
</evidence>
<dbReference type="InterPro" id="IPR027387">
    <property type="entry name" value="Cytb/b6-like_sf"/>
</dbReference>
<comment type="caution">
    <text evidence="18">The sequence shown here is derived from an EMBL/GenBank/DDBJ whole genome shotgun (WGS) entry which is preliminary data.</text>
</comment>
<sequence length="410" mass="46893">MSEQSASGLKRWIDDRFPMTSTWRYHMSEYYVPKNINFWYYFGSLSILVFVILILSGIWLMMYYQPSAEQAFSSVHFIMRDVDWGWLVRYMHTTGASAFFIVVYLHMYRGLLYGSYQKPRELLWITGVLLYLVLMAEAFMGYVLPWGQMSYWAAQVIISLAGAVPVWGEELVIWLQGGFIVNEATLGRMFAMHTVALPLVLLALTFVHIVGLHHVGTSSPDGVEIKKLKDANGKPLDGIPFYPHVVIKDTFAFGIFLILFCGVLFFVPDFFGYFIESPNLTTADPLQTPESIHPTWYFRAWYGMLQSIPSQNLGIVVMLGASFILLFLPWIDRGQVRSIRYRGLGYKVGLAVFTLSFIVLTWSGSKSPTGLPVLLGQIFTVVYFGYFVFLWAYTYFGFEKTKPVPERVTS</sequence>
<evidence type="ECO:0000256" key="10">
    <source>
        <dbReference type="ARBA" id="ARBA00022982"/>
    </source>
</evidence>
<feature type="transmembrane region" description="Helical" evidence="15">
    <location>
        <begin position="84"/>
        <end position="107"/>
    </location>
</feature>
<feature type="transmembrane region" description="Helical" evidence="15">
    <location>
        <begin position="343"/>
        <end position="362"/>
    </location>
</feature>
<keyword evidence="7 14" id="KW-0679">Respiratory chain</keyword>
<dbReference type="PANTHER" id="PTHR19271">
    <property type="entry name" value="CYTOCHROME B"/>
    <property type="match status" value="1"/>
</dbReference>
<comment type="subcellular location">
    <subcellularLocation>
        <location evidence="2">Membrane</location>
        <topology evidence="2">Multi-pass membrane protein</topology>
    </subcellularLocation>
</comment>
<feature type="domain" description="Cytochrome b/b6 N-terminal region profile" evidence="16">
    <location>
        <begin position="9"/>
        <end position="221"/>
    </location>
</feature>
<dbReference type="SUPFAM" id="SSF81648">
    <property type="entry name" value="a domain/subunit of cytochrome bc1 complex (Ubiquinol-cytochrome c reductase)"/>
    <property type="match status" value="1"/>
</dbReference>
<dbReference type="InterPro" id="IPR036150">
    <property type="entry name" value="Cyt_b/b6_C_sf"/>
</dbReference>
<feature type="transmembrane region" description="Helical" evidence="15">
    <location>
        <begin position="374"/>
        <end position="398"/>
    </location>
</feature>
<protein>
    <recommendedName>
        <fullName evidence="4 14">Cytochrome b</fullName>
    </recommendedName>
</protein>
<feature type="transmembrane region" description="Helical" evidence="15">
    <location>
        <begin position="251"/>
        <end position="275"/>
    </location>
</feature>
<evidence type="ECO:0000256" key="8">
    <source>
        <dbReference type="ARBA" id="ARBA00022692"/>
    </source>
</evidence>
<reference evidence="18 19" key="1">
    <citation type="journal article" date="2020" name="Microorganisms">
        <title>Osmotic Adaptation and Compatible Solute Biosynthesis of Phototrophic Bacteria as Revealed from Genome Analyses.</title>
        <authorList>
            <person name="Imhoff J.F."/>
            <person name="Rahn T."/>
            <person name="Kunzel S."/>
            <person name="Keller A."/>
            <person name="Neulinger S.C."/>
        </authorList>
    </citation>
    <scope>NUCLEOTIDE SEQUENCE [LARGE SCALE GENOMIC DNA]</scope>
    <source>
        <strain evidence="18 19">DSM 15116</strain>
    </source>
</reference>
<keyword evidence="13 15" id="KW-0472">Membrane</keyword>
<keyword evidence="19" id="KW-1185">Reference proteome</keyword>